<keyword evidence="4" id="KW-0325">Glycoprotein</keyword>
<keyword evidence="5" id="KW-0808">Transferase</keyword>
<dbReference type="PANTHER" id="PTHR31468">
    <property type="entry name" value="1,3-BETA-GLUCANOSYLTRANSFERASE GAS1"/>
    <property type="match status" value="1"/>
</dbReference>
<keyword evidence="8" id="KW-1185">Reference proteome</keyword>
<proteinExistence type="inferred from homology"/>
<keyword evidence="5" id="KW-0472">Membrane</keyword>
<feature type="chain" id="PRO_5045011678" description="1,3-beta-glucanosyltransferase" evidence="5">
    <location>
        <begin position="23"/>
        <end position="431"/>
    </location>
</feature>
<dbReference type="EMBL" id="JAZHXI010000007">
    <property type="protein sequence ID" value="KAL2070046.1"/>
    <property type="molecule type" value="Genomic_DNA"/>
</dbReference>
<evidence type="ECO:0000256" key="4">
    <source>
        <dbReference type="ARBA" id="ARBA00023180"/>
    </source>
</evidence>
<evidence type="ECO:0000313" key="7">
    <source>
        <dbReference type="EMBL" id="KAL2070046.1"/>
    </source>
</evidence>
<reference evidence="7 8" key="1">
    <citation type="journal article" date="2024" name="Commun. Biol.">
        <title>Comparative genomic analysis of thermophilic fungi reveals convergent evolutionary adaptations and gene losses.</title>
        <authorList>
            <person name="Steindorff A.S."/>
            <person name="Aguilar-Pontes M.V."/>
            <person name="Robinson A.J."/>
            <person name="Andreopoulos B."/>
            <person name="LaButti K."/>
            <person name="Kuo A."/>
            <person name="Mondo S."/>
            <person name="Riley R."/>
            <person name="Otillar R."/>
            <person name="Haridas S."/>
            <person name="Lipzen A."/>
            <person name="Grimwood J."/>
            <person name="Schmutz J."/>
            <person name="Clum A."/>
            <person name="Reid I.D."/>
            <person name="Moisan M.C."/>
            <person name="Butler G."/>
            <person name="Nguyen T.T.M."/>
            <person name="Dewar K."/>
            <person name="Conant G."/>
            <person name="Drula E."/>
            <person name="Henrissat B."/>
            <person name="Hansel C."/>
            <person name="Singer S."/>
            <person name="Hutchinson M.I."/>
            <person name="de Vries R.P."/>
            <person name="Natvig D.O."/>
            <person name="Powell A.J."/>
            <person name="Tsang A."/>
            <person name="Grigoriev I.V."/>
        </authorList>
    </citation>
    <scope>NUCLEOTIDE SEQUENCE [LARGE SCALE GENOMIC DNA]</scope>
    <source>
        <strain evidence="7 8">CBS 494.80</strain>
    </source>
</reference>
<feature type="compositionally biased region" description="Low complexity" evidence="6">
    <location>
        <begin position="383"/>
        <end position="405"/>
    </location>
</feature>
<sequence length="431" mass="45763">MFAKSLTQAVLLASLAISTVHAAVPQISIKGTKFFYSNGTQYYMKGIAYQLTPADPLIDTEQCQRDASLMGQLGANAIRVYHVDPKGDHAGCMTAFANAGIYLLVDLDTFETDIDPIHTSWNQSQFDAFAAVMDAFHTYDNTLGFFIGNEVIALNNQSLAAPYIKASARDMKSYRDSKGYRNIPVGYSAADIAELRPMLQDYLACGTNTSEAVDFFGLNAYEWCGPNDMKTSGYNNLNSFALNLNVPIFFSETGCNTVRPRDFQDQGAILGPDMDAIWSGAIIYEWIEEANNYGLISYGAPVAPTVVASDIEGGFSRRGKPTPVAPDFTNLQNVWATLHPKGVASSAYTPSITPPACPTSTAGGWLVNGNVALPSVGQVLGATTTTGGAGTPTGSAATPSSSTKGGANGGKEIAGMSAGLVAVMLGFMWFL</sequence>
<protein>
    <recommendedName>
        <fullName evidence="5">1,3-beta-glucanosyltransferase</fullName>
        <ecNumber evidence="5">2.4.1.-</ecNumber>
    </recommendedName>
</protein>
<evidence type="ECO:0000256" key="1">
    <source>
        <dbReference type="ARBA" id="ARBA00004609"/>
    </source>
</evidence>
<accession>A0ABR4CJA8</accession>
<dbReference type="Gene3D" id="3.20.20.80">
    <property type="entry name" value="Glycosidases"/>
    <property type="match status" value="1"/>
</dbReference>
<evidence type="ECO:0000256" key="2">
    <source>
        <dbReference type="ARBA" id="ARBA00007528"/>
    </source>
</evidence>
<comment type="similarity">
    <text evidence="2 5">Belongs to the glycosyl hydrolase 72 family.</text>
</comment>
<keyword evidence="5" id="KW-0336">GPI-anchor</keyword>
<evidence type="ECO:0000256" key="6">
    <source>
        <dbReference type="SAM" id="MobiDB-lite"/>
    </source>
</evidence>
<keyword evidence="3 5" id="KW-0732">Signal</keyword>
<evidence type="ECO:0000256" key="5">
    <source>
        <dbReference type="RuleBase" id="RU361209"/>
    </source>
</evidence>
<evidence type="ECO:0000313" key="8">
    <source>
        <dbReference type="Proteomes" id="UP001595075"/>
    </source>
</evidence>
<comment type="caution">
    <text evidence="7">The sequence shown here is derived from an EMBL/GenBank/DDBJ whole genome shotgun (WGS) entry which is preliminary data.</text>
</comment>
<dbReference type="PANTHER" id="PTHR31468:SF8">
    <property type="entry name" value="1,3-BETA-GLUCANOSYLTRANSFERASE GAS2"/>
    <property type="match status" value="1"/>
</dbReference>
<dbReference type="InterPro" id="IPR017853">
    <property type="entry name" value="GH"/>
</dbReference>
<feature type="region of interest" description="Disordered" evidence="6">
    <location>
        <begin position="383"/>
        <end position="408"/>
    </location>
</feature>
<comment type="subcellular location">
    <subcellularLocation>
        <location evidence="1 5">Cell membrane</location>
        <topology evidence="1 5">Lipid-anchor</topology>
        <topology evidence="1 5">GPI-anchor</topology>
    </subcellularLocation>
</comment>
<dbReference type="SUPFAM" id="SSF51445">
    <property type="entry name" value="(Trans)glycosidases"/>
    <property type="match status" value="1"/>
</dbReference>
<dbReference type="Pfam" id="PF03198">
    <property type="entry name" value="Glyco_hydro_72"/>
    <property type="match status" value="1"/>
</dbReference>
<evidence type="ECO:0000256" key="3">
    <source>
        <dbReference type="ARBA" id="ARBA00022729"/>
    </source>
</evidence>
<comment type="function">
    <text evidence="5">Splits internally a 1,3-beta-glucan molecule and transfers the newly generated reducing end (the donor) to the non-reducing end of another 1,3-beta-glucan molecule (the acceptor) forming a 1,3-beta linkage, resulting in the elongation of 1,3-beta-glucan chains in the cell wall.</text>
</comment>
<dbReference type="EC" id="2.4.1.-" evidence="5"/>
<organism evidence="7 8">
    <name type="scientific">Oculimacula yallundae</name>
    <dbReference type="NCBI Taxonomy" id="86028"/>
    <lineage>
        <taxon>Eukaryota</taxon>
        <taxon>Fungi</taxon>
        <taxon>Dikarya</taxon>
        <taxon>Ascomycota</taxon>
        <taxon>Pezizomycotina</taxon>
        <taxon>Leotiomycetes</taxon>
        <taxon>Helotiales</taxon>
        <taxon>Ploettnerulaceae</taxon>
        <taxon>Oculimacula</taxon>
    </lineage>
</organism>
<dbReference type="Proteomes" id="UP001595075">
    <property type="component" value="Unassembled WGS sequence"/>
</dbReference>
<name>A0ABR4CJA8_9HELO</name>
<dbReference type="InterPro" id="IPR004886">
    <property type="entry name" value="Glucanosyltransferase"/>
</dbReference>
<keyword evidence="5" id="KW-0449">Lipoprotein</keyword>
<gene>
    <name evidence="7" type="ORF">VTL71DRAFT_14726</name>
</gene>
<feature type="signal peptide" evidence="5">
    <location>
        <begin position="1"/>
        <end position="22"/>
    </location>
</feature>